<reference evidence="2" key="1">
    <citation type="journal article" date="2021" name="Environ. Microbiol.">
        <title>Genomic characterization of three novel Desulfobacterota classes expand the metabolic and phylogenetic diversity of the phylum.</title>
        <authorList>
            <person name="Murphy C.L."/>
            <person name="Biggerstaff J."/>
            <person name="Eichhorn A."/>
            <person name="Ewing E."/>
            <person name="Shahan R."/>
            <person name="Soriano D."/>
            <person name="Stewart S."/>
            <person name="VanMol K."/>
            <person name="Walker R."/>
            <person name="Walters P."/>
            <person name="Elshahed M.S."/>
            <person name="Youssef N.H."/>
        </authorList>
    </citation>
    <scope>NUCLEOTIDE SEQUENCE</scope>
    <source>
        <strain evidence="2">Zod_Metabat.24</strain>
    </source>
</reference>
<comment type="caution">
    <text evidence="2">The sequence shown here is derived from an EMBL/GenBank/DDBJ whole genome shotgun (WGS) entry which is preliminary data.</text>
</comment>
<reference evidence="2" key="2">
    <citation type="submission" date="2021-01" db="EMBL/GenBank/DDBJ databases">
        <authorList>
            <person name="Hahn C.R."/>
            <person name="Youssef N.H."/>
            <person name="Elshahed M."/>
        </authorList>
    </citation>
    <scope>NUCLEOTIDE SEQUENCE</scope>
    <source>
        <strain evidence="2">Zod_Metabat.24</strain>
    </source>
</reference>
<proteinExistence type="predicted"/>
<name>A0A9D8KFW2_9DELT</name>
<feature type="region of interest" description="Disordered" evidence="1">
    <location>
        <begin position="95"/>
        <end position="115"/>
    </location>
</feature>
<evidence type="ECO:0000313" key="2">
    <source>
        <dbReference type="EMBL" id="MBN1573847.1"/>
    </source>
</evidence>
<dbReference type="Proteomes" id="UP000809273">
    <property type="component" value="Unassembled WGS sequence"/>
</dbReference>
<gene>
    <name evidence="2" type="ORF">JW984_11680</name>
</gene>
<dbReference type="SUPFAM" id="SSF48452">
    <property type="entry name" value="TPR-like"/>
    <property type="match status" value="1"/>
</dbReference>
<organism evidence="2 3">
    <name type="scientific">Candidatus Zymogenus saltonus</name>
    <dbReference type="NCBI Taxonomy" id="2844893"/>
    <lineage>
        <taxon>Bacteria</taxon>
        <taxon>Deltaproteobacteria</taxon>
        <taxon>Candidatus Zymogenia</taxon>
        <taxon>Candidatus Zymogeniales</taxon>
        <taxon>Candidatus Zymogenaceae</taxon>
        <taxon>Candidatus Zymogenus</taxon>
    </lineage>
</organism>
<dbReference type="Gene3D" id="1.25.40.10">
    <property type="entry name" value="Tetratricopeptide repeat domain"/>
    <property type="match status" value="1"/>
</dbReference>
<dbReference type="EMBL" id="JAFGIX010000057">
    <property type="protein sequence ID" value="MBN1573847.1"/>
    <property type="molecule type" value="Genomic_DNA"/>
</dbReference>
<evidence type="ECO:0008006" key="4">
    <source>
        <dbReference type="Google" id="ProtNLM"/>
    </source>
</evidence>
<dbReference type="InterPro" id="IPR011990">
    <property type="entry name" value="TPR-like_helical_dom_sf"/>
</dbReference>
<protein>
    <recommendedName>
        <fullName evidence="4">Tetratricopeptide repeat protein</fullName>
    </recommendedName>
</protein>
<accession>A0A9D8KFW2</accession>
<feature type="compositionally biased region" description="Basic and acidic residues" evidence="1">
    <location>
        <begin position="95"/>
        <end position="104"/>
    </location>
</feature>
<sequence length="115" mass="13320">MSDYKKAERKFKGPMKNVVIESIGFTQEKLEDYEEASKAYLKILSDKNESSYINLIRSLRGEGKDDEADKYSEKFMELFPDSSYTEIVKAKMGKVPEKTENLKEGEEEDEKEGEE</sequence>
<evidence type="ECO:0000313" key="3">
    <source>
        <dbReference type="Proteomes" id="UP000809273"/>
    </source>
</evidence>
<evidence type="ECO:0000256" key="1">
    <source>
        <dbReference type="SAM" id="MobiDB-lite"/>
    </source>
</evidence>
<feature type="compositionally biased region" description="Acidic residues" evidence="1">
    <location>
        <begin position="105"/>
        <end position="115"/>
    </location>
</feature>
<dbReference type="AlphaFoldDB" id="A0A9D8KFW2"/>